<keyword evidence="3" id="KW-1185">Reference proteome</keyword>
<name>A0A448XDG2_9PLAT</name>
<accession>A0A448XDG2</accession>
<protein>
    <recommendedName>
        <fullName evidence="1">Suppressor of fused-like domain-containing protein</fullName>
    </recommendedName>
</protein>
<evidence type="ECO:0000313" key="2">
    <source>
        <dbReference type="EMBL" id="VEL34076.1"/>
    </source>
</evidence>
<dbReference type="EMBL" id="CAAALY010246943">
    <property type="protein sequence ID" value="VEL34076.1"/>
    <property type="molecule type" value="Genomic_DNA"/>
</dbReference>
<dbReference type="InterPro" id="IPR020941">
    <property type="entry name" value="SUFU-like_domain"/>
</dbReference>
<dbReference type="GO" id="GO:0005737">
    <property type="term" value="C:cytoplasm"/>
    <property type="evidence" value="ECO:0007669"/>
    <property type="project" value="TreeGrafter"/>
</dbReference>
<gene>
    <name evidence="2" type="ORF">PXEA_LOCUS27516</name>
</gene>
<dbReference type="Proteomes" id="UP000784294">
    <property type="component" value="Unassembled WGS sequence"/>
</dbReference>
<dbReference type="PANTHER" id="PTHR10928:SF2">
    <property type="entry name" value="SUPPRESSOR OF FUSED HOMOLOG"/>
    <property type="match status" value="1"/>
</dbReference>
<sequence length="74" mass="8501">MGGPDPLDYVNMYANPGTLDGTSPIHWHYVTNGFSDLYGDSRIHSLKMRMEITRDLLLSETEAEEEELYFNAQF</sequence>
<dbReference type="InterPro" id="IPR007768">
    <property type="entry name" value="Suppressor_of_fused"/>
</dbReference>
<dbReference type="SUPFAM" id="SSF103359">
    <property type="entry name" value="Suppressor of Fused, N-terminal domain"/>
    <property type="match status" value="1"/>
</dbReference>
<evidence type="ECO:0000259" key="1">
    <source>
        <dbReference type="Pfam" id="PF05076"/>
    </source>
</evidence>
<dbReference type="InterPro" id="IPR037181">
    <property type="entry name" value="SUFU_N"/>
</dbReference>
<dbReference type="Pfam" id="PF05076">
    <property type="entry name" value="SUFU"/>
    <property type="match status" value="1"/>
</dbReference>
<proteinExistence type="predicted"/>
<dbReference type="GO" id="GO:0005634">
    <property type="term" value="C:nucleus"/>
    <property type="evidence" value="ECO:0007669"/>
    <property type="project" value="TreeGrafter"/>
</dbReference>
<dbReference type="PANTHER" id="PTHR10928">
    <property type="entry name" value="SUPPRESSOR OF FUSED"/>
    <property type="match status" value="1"/>
</dbReference>
<dbReference type="AlphaFoldDB" id="A0A448XDG2"/>
<organism evidence="2 3">
    <name type="scientific">Protopolystoma xenopodis</name>
    <dbReference type="NCBI Taxonomy" id="117903"/>
    <lineage>
        <taxon>Eukaryota</taxon>
        <taxon>Metazoa</taxon>
        <taxon>Spiralia</taxon>
        <taxon>Lophotrochozoa</taxon>
        <taxon>Platyhelminthes</taxon>
        <taxon>Monogenea</taxon>
        <taxon>Polyopisthocotylea</taxon>
        <taxon>Polystomatidea</taxon>
        <taxon>Polystomatidae</taxon>
        <taxon>Protopolystoma</taxon>
    </lineage>
</organism>
<dbReference type="OrthoDB" id="10038834at2759"/>
<feature type="domain" description="Suppressor of fused-like" evidence="1">
    <location>
        <begin position="3"/>
        <end position="67"/>
    </location>
</feature>
<comment type="caution">
    <text evidence="2">The sequence shown here is derived from an EMBL/GenBank/DDBJ whole genome shotgun (WGS) entry which is preliminary data.</text>
</comment>
<reference evidence="2" key="1">
    <citation type="submission" date="2018-11" db="EMBL/GenBank/DDBJ databases">
        <authorList>
            <consortium name="Pathogen Informatics"/>
        </authorList>
    </citation>
    <scope>NUCLEOTIDE SEQUENCE</scope>
</reference>
<evidence type="ECO:0000313" key="3">
    <source>
        <dbReference type="Proteomes" id="UP000784294"/>
    </source>
</evidence>